<dbReference type="RefSeq" id="WP_099193816.1">
    <property type="nucleotide sequence ID" value="NZ_UPHQ01000316.1"/>
</dbReference>
<dbReference type="Proteomes" id="UP000267289">
    <property type="component" value="Unassembled WGS sequence"/>
</dbReference>
<dbReference type="AlphaFoldDB" id="A0A498QH50"/>
<dbReference type="EMBL" id="UPHQ01000316">
    <property type="protein sequence ID" value="VBA46579.1"/>
    <property type="molecule type" value="Genomic_DNA"/>
</dbReference>
<evidence type="ECO:0000313" key="2">
    <source>
        <dbReference type="Proteomes" id="UP000267289"/>
    </source>
</evidence>
<sequence length="166" mass="17225">MPAQITYTATAPSAQTFTRTSATMRYTHALLCADDGADNWGVWSWHKSADAAHKAANSGAAHSPSVQRQVVPVVVTKVAGKIDPADTFALDAKARLDTAKAAPVADVAPEPVAAGPMTREQKQALGTLVHAAARQALADLPAGVDSAEAAAQIDKWLSYIPQAKAS</sequence>
<proteinExistence type="predicted"/>
<accession>A0A498QH50</accession>
<organism evidence="1 2">
    <name type="scientific">Mycobacterium innocens</name>
    <dbReference type="NCBI Taxonomy" id="2341083"/>
    <lineage>
        <taxon>Bacteria</taxon>
        <taxon>Bacillati</taxon>
        <taxon>Actinomycetota</taxon>
        <taxon>Actinomycetes</taxon>
        <taxon>Mycobacteriales</taxon>
        <taxon>Mycobacteriaceae</taxon>
        <taxon>Mycobacterium</taxon>
    </lineage>
</organism>
<evidence type="ECO:0000313" key="1">
    <source>
        <dbReference type="EMBL" id="VBA46579.1"/>
    </source>
</evidence>
<reference evidence="1 2" key="1">
    <citation type="submission" date="2018-09" db="EMBL/GenBank/DDBJ databases">
        <authorList>
            <person name="Tagini F."/>
        </authorList>
    </citation>
    <scope>NUCLEOTIDE SEQUENCE [LARGE SCALE GENOMIC DNA]</scope>
    <source>
        <strain evidence="1 2">MK13</strain>
    </source>
</reference>
<name>A0A498QH50_9MYCO</name>
<gene>
    <name evidence="1" type="ORF">LAUMK13_05694</name>
</gene>
<keyword evidence="2" id="KW-1185">Reference proteome</keyword>
<protein>
    <submittedName>
        <fullName evidence="1">Uncharacterized protein</fullName>
    </submittedName>
</protein>